<feature type="region of interest" description="Disordered" evidence="1">
    <location>
        <begin position="126"/>
        <end position="242"/>
    </location>
</feature>
<evidence type="ECO:0000256" key="1">
    <source>
        <dbReference type="SAM" id="MobiDB-lite"/>
    </source>
</evidence>
<organism evidence="2 3">
    <name type="scientific">Sphingomonas aerophila</name>
    <dbReference type="NCBI Taxonomy" id="1344948"/>
    <lineage>
        <taxon>Bacteria</taxon>
        <taxon>Pseudomonadati</taxon>
        <taxon>Pseudomonadota</taxon>
        <taxon>Alphaproteobacteria</taxon>
        <taxon>Sphingomonadales</taxon>
        <taxon>Sphingomonadaceae</taxon>
        <taxon>Sphingomonas</taxon>
    </lineage>
</organism>
<feature type="compositionally biased region" description="Basic and acidic residues" evidence="1">
    <location>
        <begin position="186"/>
        <end position="204"/>
    </location>
</feature>
<evidence type="ECO:0000313" key="2">
    <source>
        <dbReference type="EMBL" id="MBB5716608.1"/>
    </source>
</evidence>
<reference evidence="2 3" key="1">
    <citation type="submission" date="2020-08" db="EMBL/GenBank/DDBJ databases">
        <title>Genomic Encyclopedia of Type Strains, Phase IV (KMG-IV): sequencing the most valuable type-strain genomes for metagenomic binning, comparative biology and taxonomic classification.</title>
        <authorList>
            <person name="Goeker M."/>
        </authorList>
    </citation>
    <scope>NUCLEOTIDE SEQUENCE [LARGE SCALE GENOMIC DNA]</scope>
    <source>
        <strain evidence="2 3">DSM 100044</strain>
    </source>
</reference>
<dbReference type="RefSeq" id="WP_184060024.1">
    <property type="nucleotide sequence ID" value="NZ_JACIJK010000012.1"/>
</dbReference>
<comment type="caution">
    <text evidence="2">The sequence shown here is derived from an EMBL/GenBank/DDBJ whole genome shotgun (WGS) entry which is preliminary data.</text>
</comment>
<evidence type="ECO:0000313" key="3">
    <source>
        <dbReference type="Proteomes" id="UP000546200"/>
    </source>
</evidence>
<dbReference type="EMBL" id="JACIJK010000012">
    <property type="protein sequence ID" value="MBB5716608.1"/>
    <property type="molecule type" value="Genomic_DNA"/>
</dbReference>
<gene>
    <name evidence="2" type="ORF">FHS94_003478</name>
</gene>
<feature type="compositionally biased region" description="Basic and acidic residues" evidence="1">
    <location>
        <begin position="222"/>
        <end position="231"/>
    </location>
</feature>
<protein>
    <submittedName>
        <fullName evidence="2">Uncharacterized protein</fullName>
    </submittedName>
</protein>
<proteinExistence type="predicted"/>
<dbReference type="Proteomes" id="UP000546200">
    <property type="component" value="Unassembled WGS sequence"/>
</dbReference>
<keyword evidence="3" id="KW-1185">Reference proteome</keyword>
<name>A0A7W9BGH1_9SPHN</name>
<dbReference type="AlphaFoldDB" id="A0A7W9BGH1"/>
<accession>A0A7W9BGH1</accession>
<feature type="compositionally biased region" description="Basic residues" evidence="1">
    <location>
        <begin position="232"/>
        <end position="242"/>
    </location>
</feature>
<sequence length="242" mass="27634">MSDSKRQDWWERRRPEAEDRLRRLIKRERDEDAEAKFGGDFHPAEMYPLEGLIHHPFPLRIVRMCMSDADIASLPYDQLRYFTDEGGYMESMVPPERTRQILQVGHPPGWTEIDIEQGRRPSLLEEQPAKAPSTGSTFPAEGSFDEYPPPAWHTALFTRDGEPLPPSTKGSPAPPQRKASPVSSAELERWWSARKSDPANHDATEEADLIAARAAFPQNSISRERVRELRGPRKRGPKPFRG</sequence>